<dbReference type="GO" id="GO:0008270">
    <property type="term" value="F:zinc ion binding"/>
    <property type="evidence" value="ECO:0007669"/>
    <property type="project" value="UniProtKB-KW"/>
</dbReference>
<dbReference type="GO" id="GO:0016020">
    <property type="term" value="C:membrane"/>
    <property type="evidence" value="ECO:0007669"/>
    <property type="project" value="UniProtKB-SubCell"/>
</dbReference>
<dbReference type="InterPro" id="IPR011016">
    <property type="entry name" value="Znf_RING-CH"/>
</dbReference>
<evidence type="ECO:0000256" key="3">
    <source>
        <dbReference type="ARBA" id="ARBA00022679"/>
    </source>
</evidence>
<feature type="transmembrane region" description="Helical" evidence="11">
    <location>
        <begin position="157"/>
        <end position="178"/>
    </location>
</feature>
<proteinExistence type="predicted"/>
<evidence type="ECO:0000256" key="9">
    <source>
        <dbReference type="ARBA" id="ARBA00022989"/>
    </source>
</evidence>
<evidence type="ECO:0000256" key="10">
    <source>
        <dbReference type="ARBA" id="ARBA00023136"/>
    </source>
</evidence>
<evidence type="ECO:0000256" key="11">
    <source>
        <dbReference type="SAM" id="Phobius"/>
    </source>
</evidence>
<dbReference type="InParanoid" id="E4XDZ0"/>
<dbReference type="PANTHER" id="PTHR46065:SF3">
    <property type="entry name" value="FI20425P1"/>
    <property type="match status" value="1"/>
</dbReference>
<accession>E4XDZ0</accession>
<dbReference type="InterPro" id="IPR013083">
    <property type="entry name" value="Znf_RING/FYVE/PHD"/>
</dbReference>
<feature type="domain" description="RING-CH-type" evidence="12">
    <location>
        <begin position="10"/>
        <end position="68"/>
    </location>
</feature>
<dbReference type="PROSITE" id="PS51292">
    <property type="entry name" value="ZF_RING_CH"/>
    <property type="match status" value="1"/>
</dbReference>
<keyword evidence="8" id="KW-0862">Zinc</keyword>
<dbReference type="SMART" id="SM00744">
    <property type="entry name" value="RINGv"/>
    <property type="match status" value="1"/>
</dbReference>
<dbReference type="FunCoup" id="E4XDZ0">
    <property type="interactions" value="3"/>
</dbReference>
<comment type="subcellular location">
    <subcellularLocation>
        <location evidence="1">Membrane</location>
        <topology evidence="1">Multi-pass membrane protein</topology>
    </subcellularLocation>
</comment>
<dbReference type="Proteomes" id="UP000001307">
    <property type="component" value="Unassembled WGS sequence"/>
</dbReference>
<protein>
    <recommendedName>
        <fullName evidence="12">RING-CH-type domain-containing protein</fullName>
    </recommendedName>
</protein>
<dbReference type="PANTHER" id="PTHR46065">
    <property type="entry name" value="E3 UBIQUITIN-PROTEIN LIGASE MARCH 2/3 FAMILY MEMBER"/>
    <property type="match status" value="1"/>
</dbReference>
<keyword evidence="7" id="KW-0833">Ubl conjugation pathway</keyword>
<keyword evidence="3" id="KW-0808">Transferase</keyword>
<keyword evidence="9 11" id="KW-1133">Transmembrane helix</keyword>
<evidence type="ECO:0000256" key="2">
    <source>
        <dbReference type="ARBA" id="ARBA00022583"/>
    </source>
</evidence>
<feature type="transmembrane region" description="Helical" evidence="11">
    <location>
        <begin position="94"/>
        <end position="113"/>
    </location>
</feature>
<evidence type="ECO:0000313" key="13">
    <source>
        <dbReference type="EMBL" id="CBY19379.1"/>
    </source>
</evidence>
<dbReference type="AlphaFoldDB" id="E4XDZ0"/>
<dbReference type="Pfam" id="PF12906">
    <property type="entry name" value="RINGv"/>
    <property type="match status" value="1"/>
</dbReference>
<dbReference type="Gene3D" id="3.30.40.10">
    <property type="entry name" value="Zinc/RING finger domain, C3HC4 (zinc finger)"/>
    <property type="match status" value="1"/>
</dbReference>
<evidence type="ECO:0000256" key="5">
    <source>
        <dbReference type="ARBA" id="ARBA00022723"/>
    </source>
</evidence>
<evidence type="ECO:0000313" key="14">
    <source>
        <dbReference type="Proteomes" id="UP000001307"/>
    </source>
</evidence>
<dbReference type="SUPFAM" id="SSF57850">
    <property type="entry name" value="RING/U-box"/>
    <property type="match status" value="1"/>
</dbReference>
<dbReference type="GO" id="GO:0006897">
    <property type="term" value="P:endocytosis"/>
    <property type="evidence" value="ECO:0007669"/>
    <property type="project" value="UniProtKB-KW"/>
</dbReference>
<keyword evidence="14" id="KW-1185">Reference proteome</keyword>
<dbReference type="EMBL" id="FN653040">
    <property type="protein sequence ID" value="CBY19379.1"/>
    <property type="molecule type" value="Genomic_DNA"/>
</dbReference>
<reference evidence="13" key="1">
    <citation type="journal article" date="2010" name="Science">
        <title>Plasticity of animal genome architecture unmasked by rapid evolution of a pelagic tunicate.</title>
        <authorList>
            <person name="Denoeud F."/>
            <person name="Henriet S."/>
            <person name="Mungpakdee S."/>
            <person name="Aury J.M."/>
            <person name="Da Silva C."/>
            <person name="Brinkmann H."/>
            <person name="Mikhaleva J."/>
            <person name="Olsen L.C."/>
            <person name="Jubin C."/>
            <person name="Canestro C."/>
            <person name="Bouquet J.M."/>
            <person name="Danks G."/>
            <person name="Poulain J."/>
            <person name="Campsteijn C."/>
            <person name="Adamski M."/>
            <person name="Cross I."/>
            <person name="Yadetie F."/>
            <person name="Muffato M."/>
            <person name="Louis A."/>
            <person name="Butcher S."/>
            <person name="Tsagkogeorga G."/>
            <person name="Konrad A."/>
            <person name="Singh S."/>
            <person name="Jensen M.F."/>
            <person name="Cong E.H."/>
            <person name="Eikeseth-Otteraa H."/>
            <person name="Noel B."/>
            <person name="Anthouard V."/>
            <person name="Porcel B.M."/>
            <person name="Kachouri-Lafond R."/>
            <person name="Nishino A."/>
            <person name="Ugolini M."/>
            <person name="Chourrout P."/>
            <person name="Nishida H."/>
            <person name="Aasland R."/>
            <person name="Huzurbazar S."/>
            <person name="Westhof E."/>
            <person name="Delsuc F."/>
            <person name="Lehrach H."/>
            <person name="Reinhardt R."/>
            <person name="Weissenbach J."/>
            <person name="Roy S.W."/>
            <person name="Artiguenave F."/>
            <person name="Postlethwait J.H."/>
            <person name="Manak J.R."/>
            <person name="Thompson E.M."/>
            <person name="Jaillon O."/>
            <person name="Du Pasquier L."/>
            <person name="Boudinot P."/>
            <person name="Liberles D.A."/>
            <person name="Volff J.N."/>
            <person name="Philippe H."/>
            <person name="Lenhard B."/>
            <person name="Roest Crollius H."/>
            <person name="Wincker P."/>
            <person name="Chourrout D."/>
        </authorList>
    </citation>
    <scope>NUCLEOTIDE SEQUENCE [LARGE SCALE GENOMIC DNA]</scope>
</reference>
<evidence type="ECO:0000256" key="1">
    <source>
        <dbReference type="ARBA" id="ARBA00004141"/>
    </source>
</evidence>
<sequence>MSDLYRWVRAESSLSNICRFCMNPGDNLIVPCNCKGSMKFVHNSCLIKWIIHSDKKQCEICKYAYQIKESRRPIYLWGFSGVSRTDIRRCVRGILMLVIALASLVGGVFLIFMDTEQRNHMNENPYSAEVPEPGASRSTAGRKRVEDYENEAFFGKLAIIAFTLLGTTFFLVVQCAWFKKFYDKLARVNREIKIDAKKQRLSTIIEESSSLPSSWNSRD</sequence>
<evidence type="ECO:0000256" key="4">
    <source>
        <dbReference type="ARBA" id="ARBA00022692"/>
    </source>
</evidence>
<evidence type="ECO:0000256" key="8">
    <source>
        <dbReference type="ARBA" id="ARBA00022833"/>
    </source>
</evidence>
<evidence type="ECO:0000256" key="6">
    <source>
        <dbReference type="ARBA" id="ARBA00022771"/>
    </source>
</evidence>
<name>E4XDZ0_OIKDI</name>
<keyword evidence="10 11" id="KW-0472">Membrane</keyword>
<evidence type="ECO:0000256" key="7">
    <source>
        <dbReference type="ARBA" id="ARBA00022786"/>
    </source>
</evidence>
<organism evidence="13">
    <name type="scientific">Oikopleura dioica</name>
    <name type="common">Tunicate</name>
    <dbReference type="NCBI Taxonomy" id="34765"/>
    <lineage>
        <taxon>Eukaryota</taxon>
        <taxon>Metazoa</taxon>
        <taxon>Chordata</taxon>
        <taxon>Tunicata</taxon>
        <taxon>Appendicularia</taxon>
        <taxon>Copelata</taxon>
        <taxon>Oikopleuridae</taxon>
        <taxon>Oikopleura</taxon>
    </lineage>
</organism>
<dbReference type="OrthoDB" id="264354at2759"/>
<keyword evidence="4 11" id="KW-0812">Transmembrane</keyword>
<dbReference type="GO" id="GO:0016740">
    <property type="term" value="F:transferase activity"/>
    <property type="evidence" value="ECO:0007669"/>
    <property type="project" value="UniProtKB-KW"/>
</dbReference>
<evidence type="ECO:0000259" key="12">
    <source>
        <dbReference type="PROSITE" id="PS51292"/>
    </source>
</evidence>
<keyword evidence="6" id="KW-0863">Zinc-finger</keyword>
<gene>
    <name evidence="13" type="ORF">GSOID_T00008389001</name>
</gene>
<keyword evidence="5" id="KW-0479">Metal-binding</keyword>
<keyword evidence="2" id="KW-0254">Endocytosis</keyword>